<dbReference type="EMBL" id="MEWW01000010">
    <property type="protein sequence ID" value="OGC84726.1"/>
    <property type="molecule type" value="Genomic_DNA"/>
</dbReference>
<organism evidence="4 5">
    <name type="scientific">Candidatus Adlerbacteria bacterium RIFCSPHIGHO2_12_FULL_53_18</name>
    <dbReference type="NCBI Taxonomy" id="1797242"/>
    <lineage>
        <taxon>Bacteria</taxon>
        <taxon>Candidatus Adleribacteriota</taxon>
    </lineage>
</organism>
<evidence type="ECO:0000256" key="2">
    <source>
        <dbReference type="ARBA" id="ARBA00022801"/>
    </source>
</evidence>
<keyword evidence="1" id="KW-0820">tRNA-binding</keyword>
<evidence type="ECO:0000256" key="3">
    <source>
        <dbReference type="ARBA" id="ARBA00022884"/>
    </source>
</evidence>
<sequence length="169" mass="18291">MQWVLVGLGNPGKEYEHTRHNVGREFLLACADDLPKKATVVTPDTFMNKSGSAVKPYIKSAKAAEQLVVLHDDLDLPLGTVKISFGRGSAGHKGVESVERAVKTKNYVRFRIGISAEKKSGAVKKPDVLGKFKSSDEAELKVARKSVKEGLEILMTEGLGKAMTAINGR</sequence>
<evidence type="ECO:0000313" key="4">
    <source>
        <dbReference type="EMBL" id="OGC84726.1"/>
    </source>
</evidence>
<dbReference type="AlphaFoldDB" id="A0A1F4XT62"/>
<keyword evidence="3" id="KW-0694">RNA-binding</keyword>
<protein>
    <recommendedName>
        <fullName evidence="6">Peptidyl-tRNA hydrolase</fullName>
    </recommendedName>
</protein>
<dbReference type="InterPro" id="IPR036416">
    <property type="entry name" value="Pept_tRNA_hydro_sf"/>
</dbReference>
<name>A0A1F4XT62_9BACT</name>
<evidence type="ECO:0000256" key="1">
    <source>
        <dbReference type="ARBA" id="ARBA00022555"/>
    </source>
</evidence>
<dbReference type="GO" id="GO:0000049">
    <property type="term" value="F:tRNA binding"/>
    <property type="evidence" value="ECO:0007669"/>
    <property type="project" value="UniProtKB-KW"/>
</dbReference>
<dbReference type="SUPFAM" id="SSF53178">
    <property type="entry name" value="Peptidyl-tRNA hydrolase-like"/>
    <property type="match status" value="1"/>
</dbReference>
<comment type="caution">
    <text evidence="4">The sequence shown here is derived from an EMBL/GenBank/DDBJ whole genome shotgun (WGS) entry which is preliminary data.</text>
</comment>
<dbReference type="NCBIfam" id="TIGR00447">
    <property type="entry name" value="pth"/>
    <property type="match status" value="1"/>
</dbReference>
<keyword evidence="2" id="KW-0378">Hydrolase</keyword>
<dbReference type="PANTHER" id="PTHR17224:SF1">
    <property type="entry name" value="PEPTIDYL-TRNA HYDROLASE"/>
    <property type="match status" value="1"/>
</dbReference>
<dbReference type="GO" id="GO:0004045">
    <property type="term" value="F:peptidyl-tRNA hydrolase activity"/>
    <property type="evidence" value="ECO:0007669"/>
    <property type="project" value="InterPro"/>
</dbReference>
<evidence type="ECO:0000313" key="5">
    <source>
        <dbReference type="Proteomes" id="UP000178091"/>
    </source>
</evidence>
<dbReference type="Proteomes" id="UP000178091">
    <property type="component" value="Unassembled WGS sequence"/>
</dbReference>
<accession>A0A1F4XT62</accession>
<evidence type="ECO:0008006" key="6">
    <source>
        <dbReference type="Google" id="ProtNLM"/>
    </source>
</evidence>
<dbReference type="InterPro" id="IPR001328">
    <property type="entry name" value="Pept_tRNA_hydro"/>
</dbReference>
<dbReference type="PANTHER" id="PTHR17224">
    <property type="entry name" value="PEPTIDYL-TRNA HYDROLASE"/>
    <property type="match status" value="1"/>
</dbReference>
<proteinExistence type="predicted"/>
<gene>
    <name evidence="4" type="ORF">A3F55_02605</name>
</gene>
<reference evidence="4 5" key="1">
    <citation type="journal article" date="2016" name="Nat. Commun.">
        <title>Thousands of microbial genomes shed light on interconnected biogeochemical processes in an aquifer system.</title>
        <authorList>
            <person name="Anantharaman K."/>
            <person name="Brown C.T."/>
            <person name="Hug L.A."/>
            <person name="Sharon I."/>
            <person name="Castelle C.J."/>
            <person name="Probst A.J."/>
            <person name="Thomas B.C."/>
            <person name="Singh A."/>
            <person name="Wilkins M.J."/>
            <person name="Karaoz U."/>
            <person name="Brodie E.L."/>
            <person name="Williams K.H."/>
            <person name="Hubbard S.S."/>
            <person name="Banfield J.F."/>
        </authorList>
    </citation>
    <scope>NUCLEOTIDE SEQUENCE [LARGE SCALE GENOMIC DNA]</scope>
</reference>
<dbReference type="Gene3D" id="3.40.50.1470">
    <property type="entry name" value="Peptidyl-tRNA hydrolase"/>
    <property type="match status" value="1"/>
</dbReference>
<dbReference type="Pfam" id="PF01195">
    <property type="entry name" value="Pept_tRNA_hydro"/>
    <property type="match status" value="2"/>
</dbReference>